<reference evidence="1 2" key="1">
    <citation type="journal article" date="2010" name="Nature">
        <title>Genome sequence of the palaeopolyploid soybean.</title>
        <authorList>
            <person name="Schmutz J."/>
            <person name="Cannon S.B."/>
            <person name="Schlueter J."/>
            <person name="Ma J."/>
            <person name="Mitros T."/>
            <person name="Nelson W."/>
            <person name="Hyten D.L."/>
            <person name="Song Q."/>
            <person name="Thelen J.J."/>
            <person name="Cheng J."/>
            <person name="Xu D."/>
            <person name="Hellsten U."/>
            <person name="May G.D."/>
            <person name="Yu Y."/>
            <person name="Sakurai T."/>
            <person name="Umezawa T."/>
            <person name="Bhattacharyya M.K."/>
            <person name="Sandhu D."/>
            <person name="Valliyodan B."/>
            <person name="Lindquist E."/>
            <person name="Peto M."/>
            <person name="Grant D."/>
            <person name="Shu S."/>
            <person name="Goodstein D."/>
            <person name="Barry K."/>
            <person name="Futrell-Griggs M."/>
            <person name="Abernathy B."/>
            <person name="Du J."/>
            <person name="Tian Z."/>
            <person name="Zhu L."/>
            <person name="Gill N."/>
            <person name="Joshi T."/>
            <person name="Libault M."/>
            <person name="Sethuraman A."/>
            <person name="Zhang X.-C."/>
            <person name="Shinozaki K."/>
            <person name="Nguyen H.T."/>
            <person name="Wing R.A."/>
            <person name="Cregan P."/>
            <person name="Specht J."/>
            <person name="Grimwood J."/>
            <person name="Rokhsar D."/>
            <person name="Stacey G."/>
            <person name="Shoemaker R.C."/>
            <person name="Jackson S.A."/>
        </authorList>
    </citation>
    <scope>NUCLEOTIDE SEQUENCE</scope>
    <source>
        <strain evidence="2">cv. Williams 82</strain>
        <tissue evidence="1">Callus</tissue>
    </source>
</reference>
<sequence length="79" mass="9130">MKVRSQINMLVFSKLQSTNNSHSDLCISWDYWDWDSPIINREQRNVLDLFANSCILQFGQSITQIASFSISFSPLKSMP</sequence>
<name>A0A0R0LC17_SOYBN</name>
<reference evidence="2" key="2">
    <citation type="submission" date="2018-02" db="UniProtKB">
        <authorList>
            <consortium name="EnsemblPlants"/>
        </authorList>
    </citation>
    <scope>IDENTIFICATION</scope>
    <source>
        <strain evidence="2">Williams 82</strain>
    </source>
</reference>
<evidence type="ECO:0000313" key="1">
    <source>
        <dbReference type="EMBL" id="KRH73359.1"/>
    </source>
</evidence>
<evidence type="ECO:0000313" key="2">
    <source>
        <dbReference type="EnsemblPlants" id="KRH73359"/>
    </source>
</evidence>
<dbReference type="InParanoid" id="A0A0R0LC17"/>
<gene>
    <name evidence="1" type="ORF">GLYMA_02G268800</name>
</gene>
<dbReference type="Gramene" id="KRH73359">
    <property type="protein sequence ID" value="KRH73359"/>
    <property type="gene ID" value="GLYMA_02G268800"/>
</dbReference>
<protein>
    <submittedName>
        <fullName evidence="1 2">Uncharacterized protein</fullName>
    </submittedName>
</protein>
<dbReference type="Proteomes" id="UP000008827">
    <property type="component" value="Chromosome 2"/>
</dbReference>
<dbReference type="EnsemblPlants" id="KRH73359">
    <property type="protein sequence ID" value="KRH73359"/>
    <property type="gene ID" value="GLYMA_02G268800"/>
</dbReference>
<accession>A0A0R0LC17</accession>
<dbReference type="EMBL" id="CM000835">
    <property type="protein sequence ID" value="KRH73359.1"/>
    <property type="molecule type" value="Genomic_DNA"/>
</dbReference>
<proteinExistence type="predicted"/>
<organism evidence="1">
    <name type="scientific">Glycine max</name>
    <name type="common">Soybean</name>
    <name type="synonym">Glycine hispida</name>
    <dbReference type="NCBI Taxonomy" id="3847"/>
    <lineage>
        <taxon>Eukaryota</taxon>
        <taxon>Viridiplantae</taxon>
        <taxon>Streptophyta</taxon>
        <taxon>Embryophyta</taxon>
        <taxon>Tracheophyta</taxon>
        <taxon>Spermatophyta</taxon>
        <taxon>Magnoliopsida</taxon>
        <taxon>eudicotyledons</taxon>
        <taxon>Gunneridae</taxon>
        <taxon>Pentapetalae</taxon>
        <taxon>rosids</taxon>
        <taxon>fabids</taxon>
        <taxon>Fabales</taxon>
        <taxon>Fabaceae</taxon>
        <taxon>Papilionoideae</taxon>
        <taxon>50 kb inversion clade</taxon>
        <taxon>NPAAA clade</taxon>
        <taxon>indigoferoid/millettioid clade</taxon>
        <taxon>Phaseoleae</taxon>
        <taxon>Glycine</taxon>
        <taxon>Glycine subgen. Soja</taxon>
    </lineage>
</organism>
<dbReference type="AlphaFoldDB" id="A0A0R0LC17"/>
<evidence type="ECO:0000313" key="3">
    <source>
        <dbReference type="Proteomes" id="UP000008827"/>
    </source>
</evidence>
<keyword evidence="3" id="KW-1185">Reference proteome</keyword>
<reference evidence="1" key="3">
    <citation type="submission" date="2018-07" db="EMBL/GenBank/DDBJ databases">
        <title>WGS assembly of Glycine max.</title>
        <authorList>
            <person name="Schmutz J."/>
            <person name="Cannon S."/>
            <person name="Schlueter J."/>
            <person name="Ma J."/>
            <person name="Mitros T."/>
            <person name="Nelson W."/>
            <person name="Hyten D."/>
            <person name="Song Q."/>
            <person name="Thelen J."/>
            <person name="Cheng J."/>
            <person name="Xu D."/>
            <person name="Hellsten U."/>
            <person name="May G."/>
            <person name="Yu Y."/>
            <person name="Sakurai T."/>
            <person name="Umezawa T."/>
            <person name="Bhattacharyya M."/>
            <person name="Sandhu D."/>
            <person name="Valliyodan B."/>
            <person name="Lindquist E."/>
            <person name="Peto M."/>
            <person name="Grant D."/>
            <person name="Shu S."/>
            <person name="Goodstein D."/>
            <person name="Barry K."/>
            <person name="Futrell-Griggs M."/>
            <person name="Abernathy B."/>
            <person name="Du J."/>
            <person name="Tian Z."/>
            <person name="Zhu L."/>
            <person name="Gill N."/>
            <person name="Joshi T."/>
            <person name="Libault M."/>
            <person name="Sethuraman A."/>
            <person name="Zhang X."/>
            <person name="Shinozaki K."/>
            <person name="Nguyen H."/>
            <person name="Wing R."/>
            <person name="Cregan P."/>
            <person name="Specht J."/>
            <person name="Grimwood J."/>
            <person name="Rokhsar D."/>
            <person name="Stacey G."/>
            <person name="Shoemaker R."/>
            <person name="Jackson S."/>
        </authorList>
    </citation>
    <scope>NUCLEOTIDE SEQUENCE</scope>
    <source>
        <tissue evidence="1">Callus</tissue>
    </source>
</reference>